<evidence type="ECO:0000313" key="9">
    <source>
        <dbReference type="EMBL" id="OWK05390.1"/>
    </source>
</evidence>
<evidence type="ECO:0000256" key="6">
    <source>
        <dbReference type="ARBA" id="ARBA00023034"/>
    </source>
</evidence>
<dbReference type="GO" id="GO:0000139">
    <property type="term" value="C:Golgi membrane"/>
    <property type="evidence" value="ECO:0007669"/>
    <property type="project" value="UniProtKB-SubCell"/>
</dbReference>
<sequence>MGLLLCHSSIRNVGCSMSNSLYTRKRLVSYTIILVFQHYHVKFLGSLRASLMLLRPSPNWAEGLVHAYLYFTCKVHKAKSKWGLALATMVTVLRSLLTSVGLCTLFGLMPTLNGCEVFPYLAVITRLKNVLVLTKSAVSTPKDLKMKLCTAQDLSRESWSIRKTMVTKLGIILIGYFTLMPATQEFLLLCHCGAWCLTSSFKCCFSALFIDICWIELADLNKWLPPEA</sequence>
<evidence type="ECO:0000256" key="4">
    <source>
        <dbReference type="ARBA" id="ARBA00022737"/>
    </source>
</evidence>
<feature type="domain" description="SSD" evidence="8">
    <location>
        <begin position="74"/>
        <end position="186"/>
    </location>
</feature>
<dbReference type="GO" id="GO:0032934">
    <property type="term" value="F:sterol binding"/>
    <property type="evidence" value="ECO:0007669"/>
    <property type="project" value="InterPro"/>
</dbReference>
<dbReference type="AlphaFoldDB" id="A0A212CHH5"/>
<keyword evidence="4" id="KW-0677">Repeat</keyword>
<dbReference type="OrthoDB" id="361494at2759"/>
<evidence type="ECO:0000256" key="1">
    <source>
        <dbReference type="ARBA" id="ARBA00004240"/>
    </source>
</evidence>
<dbReference type="PROSITE" id="PS50156">
    <property type="entry name" value="SSD"/>
    <property type="match status" value="1"/>
</dbReference>
<name>A0A212CHH5_CEREH</name>
<organism evidence="9 10">
    <name type="scientific">Cervus elaphus hippelaphus</name>
    <name type="common">European red deer</name>
    <dbReference type="NCBI Taxonomy" id="46360"/>
    <lineage>
        <taxon>Eukaryota</taxon>
        <taxon>Metazoa</taxon>
        <taxon>Chordata</taxon>
        <taxon>Craniata</taxon>
        <taxon>Vertebrata</taxon>
        <taxon>Euteleostomi</taxon>
        <taxon>Mammalia</taxon>
        <taxon>Eutheria</taxon>
        <taxon>Laurasiatheria</taxon>
        <taxon>Artiodactyla</taxon>
        <taxon>Ruminantia</taxon>
        <taxon>Pecora</taxon>
        <taxon>Cervidae</taxon>
        <taxon>Cervinae</taxon>
        <taxon>Cervus</taxon>
    </lineage>
</organism>
<evidence type="ECO:0000256" key="3">
    <source>
        <dbReference type="ARBA" id="ARBA00022574"/>
    </source>
</evidence>
<dbReference type="GO" id="GO:0005789">
    <property type="term" value="C:endoplasmic reticulum membrane"/>
    <property type="evidence" value="ECO:0007669"/>
    <property type="project" value="InterPro"/>
</dbReference>
<dbReference type="Proteomes" id="UP000242450">
    <property type="component" value="Chromosome 20"/>
</dbReference>
<dbReference type="PANTHER" id="PTHR46378:SF1">
    <property type="entry name" value="STEROL REGULATORY ELEMENT-BINDING PROTEIN CLEAVAGE-ACTIVATING PROTEIN"/>
    <property type="match status" value="1"/>
</dbReference>
<keyword evidence="7" id="KW-0472">Membrane</keyword>
<proteinExistence type="predicted"/>
<dbReference type="InterPro" id="IPR030225">
    <property type="entry name" value="SCAP"/>
</dbReference>
<evidence type="ECO:0000256" key="7">
    <source>
        <dbReference type="ARBA" id="ARBA00023136"/>
    </source>
</evidence>
<comment type="caution">
    <text evidence="9">The sequence shown here is derived from an EMBL/GenBank/DDBJ whole genome shotgun (WGS) entry which is preliminary data.</text>
</comment>
<evidence type="ECO:0000256" key="2">
    <source>
        <dbReference type="ARBA" id="ARBA00004394"/>
    </source>
</evidence>
<comment type="subcellular location">
    <subcellularLocation>
        <location evidence="1">Endoplasmic reticulum</location>
    </subcellularLocation>
    <subcellularLocation>
        <location evidence="2">Golgi apparatus membrane</location>
    </subcellularLocation>
</comment>
<accession>A0A212CHH5</accession>
<keyword evidence="10" id="KW-1185">Reference proteome</keyword>
<evidence type="ECO:0000259" key="8">
    <source>
        <dbReference type="PROSITE" id="PS50156"/>
    </source>
</evidence>
<dbReference type="InterPro" id="IPR000731">
    <property type="entry name" value="SSD"/>
</dbReference>
<dbReference type="GO" id="GO:0032933">
    <property type="term" value="P:SREBP signaling pathway"/>
    <property type="evidence" value="ECO:0007669"/>
    <property type="project" value="InterPro"/>
</dbReference>
<reference evidence="9 10" key="1">
    <citation type="journal article" date="2018" name="Mol. Genet. Genomics">
        <title>The red deer Cervus elaphus genome CerEla1.0: sequencing, annotating, genes, and chromosomes.</title>
        <authorList>
            <person name="Bana N.A."/>
            <person name="Nyiri A."/>
            <person name="Nagy J."/>
            <person name="Frank K."/>
            <person name="Nagy T."/>
            <person name="Steger V."/>
            <person name="Schiller M."/>
            <person name="Lakatos P."/>
            <person name="Sugar L."/>
            <person name="Horn P."/>
            <person name="Barta E."/>
            <person name="Orosz L."/>
        </authorList>
    </citation>
    <scope>NUCLEOTIDE SEQUENCE [LARGE SCALE GENOMIC DNA]</scope>
    <source>
        <strain evidence="9">Hungarian</strain>
    </source>
</reference>
<dbReference type="InterPro" id="IPR053958">
    <property type="entry name" value="HMGCR/SNAP/NPC1-like_SSD"/>
</dbReference>
<dbReference type="Pfam" id="PF12349">
    <property type="entry name" value="Sterol-sensing"/>
    <property type="match status" value="1"/>
</dbReference>
<protein>
    <recommendedName>
        <fullName evidence="8">SSD domain-containing protein</fullName>
    </recommendedName>
</protein>
<dbReference type="GO" id="GO:0032936">
    <property type="term" value="C:SREBP-SCAP complex"/>
    <property type="evidence" value="ECO:0007669"/>
    <property type="project" value="TreeGrafter"/>
</dbReference>
<keyword evidence="5" id="KW-0256">Endoplasmic reticulum</keyword>
<gene>
    <name evidence="9" type="ORF">Celaphus_00002548</name>
</gene>
<dbReference type="PANTHER" id="PTHR46378">
    <property type="entry name" value="STEROL REGULATORY ELEMENT-BINDING PROTEIN CLEAVAGE-ACTIVATING PROTEIN"/>
    <property type="match status" value="1"/>
</dbReference>
<evidence type="ECO:0000256" key="5">
    <source>
        <dbReference type="ARBA" id="ARBA00022824"/>
    </source>
</evidence>
<dbReference type="EMBL" id="MKHE01000020">
    <property type="protein sequence ID" value="OWK05390.1"/>
    <property type="molecule type" value="Genomic_DNA"/>
</dbReference>
<dbReference type="GO" id="GO:0045540">
    <property type="term" value="P:regulation of cholesterol biosynthetic process"/>
    <property type="evidence" value="ECO:0007669"/>
    <property type="project" value="TreeGrafter"/>
</dbReference>
<evidence type="ECO:0000313" key="10">
    <source>
        <dbReference type="Proteomes" id="UP000242450"/>
    </source>
</evidence>
<keyword evidence="6" id="KW-0333">Golgi apparatus</keyword>
<keyword evidence="3" id="KW-0853">WD repeat</keyword>